<protein>
    <submittedName>
        <fullName evidence="8">FO synthase</fullName>
    </submittedName>
</protein>
<dbReference type="SUPFAM" id="SSF102114">
    <property type="entry name" value="Radical SAM enzymes"/>
    <property type="match status" value="1"/>
</dbReference>
<proteinExistence type="predicted"/>
<dbReference type="GO" id="GO:0044689">
    <property type="term" value="F:7,8-didemethyl-8-hydroxy-5-deazariboflavin synthase activity"/>
    <property type="evidence" value="ECO:0007669"/>
    <property type="project" value="TreeGrafter"/>
</dbReference>
<dbReference type="PROSITE" id="PS51918">
    <property type="entry name" value="RADICAL_SAM"/>
    <property type="match status" value="1"/>
</dbReference>
<gene>
    <name evidence="8" type="ORF">GYA93_00355</name>
</gene>
<evidence type="ECO:0000256" key="1">
    <source>
        <dbReference type="ARBA" id="ARBA00001966"/>
    </source>
</evidence>
<reference evidence="8 9" key="1">
    <citation type="submission" date="2020-01" db="EMBL/GenBank/DDBJ databases">
        <title>Investigation of new actinobacteria for the biodesulphurisation of diesel fuel.</title>
        <authorList>
            <person name="Athi Narayanan S.M."/>
        </authorList>
    </citation>
    <scope>NUCLEOTIDE SEQUENCE [LARGE SCALE GENOMIC DNA]</scope>
    <source>
        <strain evidence="8 9">213E</strain>
    </source>
</reference>
<evidence type="ECO:0000256" key="5">
    <source>
        <dbReference type="ARBA" id="ARBA00023004"/>
    </source>
</evidence>
<sequence length="381" mass="40378">MVMRAWAEDSVVSADPVGTDEITAALDRAAADPAALTDPEWIALLHADAEQLERLCALADDARRRVTDPDALTFVVNRNLDTPVVAGLSRPGPTLEELVVEAAELGATEICMQGPVPADAPAETYLELIARITSAAPMHLHAYRVPELRDAAARLGVPVAEFVARAKDAGLGSAPGTAAQVLDDDVRAALAPDGVALPVSAWVETIETVHAAGLFTTATLLYGHLETPAQQIAHLRTLIEVQARTGGFSELIVMPMLPANAPPHLTAQAVRTVSTRETRAVHAVARLITLGAFDHLQVAWTKIDPATVELLLRGGADDIGGLLLDGELMPAAGAEAGRVLDAATLVELAERLDRVPRQRTTAHGRPDPDRCLDLDRIRVGR</sequence>
<evidence type="ECO:0000256" key="6">
    <source>
        <dbReference type="ARBA" id="ARBA00023014"/>
    </source>
</evidence>
<dbReference type="InterPro" id="IPR013785">
    <property type="entry name" value="Aldolase_TIM"/>
</dbReference>
<keyword evidence="4" id="KW-0479">Metal-binding</keyword>
<dbReference type="AlphaFoldDB" id="A0A7K3LIE5"/>
<feature type="domain" description="Radical SAM core" evidence="7">
    <location>
        <begin position="48"/>
        <end position="292"/>
    </location>
</feature>
<keyword evidence="5" id="KW-0408">Iron</keyword>
<dbReference type="RefSeq" id="WP_059038324.1">
    <property type="nucleotide sequence ID" value="NZ_JAADZU010000001.1"/>
</dbReference>
<dbReference type="InterPro" id="IPR034405">
    <property type="entry name" value="F420"/>
</dbReference>
<comment type="caution">
    <text evidence="8">The sequence shown here is derived from an EMBL/GenBank/DDBJ whole genome shotgun (WGS) entry which is preliminary data.</text>
</comment>
<dbReference type="PANTHER" id="PTHR43076:SF1">
    <property type="entry name" value="LIPOYL SYNTHASE 2"/>
    <property type="match status" value="1"/>
</dbReference>
<evidence type="ECO:0000256" key="3">
    <source>
        <dbReference type="ARBA" id="ARBA00022691"/>
    </source>
</evidence>
<keyword evidence="6" id="KW-0411">Iron-sulfur</keyword>
<name>A0A7K3LIE5_9ACTN</name>
<keyword evidence="2" id="KW-0004">4Fe-4S</keyword>
<comment type="cofactor">
    <cofactor evidence="1">
        <name>[4Fe-4S] cluster</name>
        <dbReference type="ChEBI" id="CHEBI:49883"/>
    </cofactor>
</comment>
<dbReference type="PANTHER" id="PTHR43076">
    <property type="entry name" value="FO SYNTHASE (COFH)"/>
    <property type="match status" value="1"/>
</dbReference>
<dbReference type="InterPro" id="IPR007197">
    <property type="entry name" value="rSAM"/>
</dbReference>
<accession>A0A7K3LIE5</accession>
<dbReference type="GO" id="GO:0046872">
    <property type="term" value="F:metal ion binding"/>
    <property type="evidence" value="ECO:0007669"/>
    <property type="project" value="UniProtKB-KW"/>
</dbReference>
<keyword evidence="9" id="KW-1185">Reference proteome</keyword>
<evidence type="ECO:0000256" key="4">
    <source>
        <dbReference type="ARBA" id="ARBA00022723"/>
    </source>
</evidence>
<evidence type="ECO:0000313" key="8">
    <source>
        <dbReference type="EMBL" id="NDK88039.1"/>
    </source>
</evidence>
<evidence type="ECO:0000313" key="9">
    <source>
        <dbReference type="Proteomes" id="UP000466307"/>
    </source>
</evidence>
<dbReference type="EMBL" id="JAADZU010000001">
    <property type="protein sequence ID" value="NDK88039.1"/>
    <property type="molecule type" value="Genomic_DNA"/>
</dbReference>
<dbReference type="Gene3D" id="3.20.20.70">
    <property type="entry name" value="Aldolase class I"/>
    <property type="match status" value="1"/>
</dbReference>
<evidence type="ECO:0000256" key="2">
    <source>
        <dbReference type="ARBA" id="ARBA00022485"/>
    </source>
</evidence>
<keyword evidence="3" id="KW-0949">S-adenosyl-L-methionine</keyword>
<dbReference type="Proteomes" id="UP000466307">
    <property type="component" value="Unassembled WGS sequence"/>
</dbReference>
<evidence type="ECO:0000259" key="7">
    <source>
        <dbReference type="PROSITE" id="PS51918"/>
    </source>
</evidence>
<dbReference type="GO" id="GO:0051539">
    <property type="term" value="F:4 iron, 4 sulfur cluster binding"/>
    <property type="evidence" value="ECO:0007669"/>
    <property type="project" value="UniProtKB-KW"/>
</dbReference>
<organism evidence="8 9">
    <name type="scientific">Gordonia desulfuricans</name>
    <dbReference type="NCBI Taxonomy" id="89051"/>
    <lineage>
        <taxon>Bacteria</taxon>
        <taxon>Bacillati</taxon>
        <taxon>Actinomycetota</taxon>
        <taxon>Actinomycetes</taxon>
        <taxon>Mycobacteriales</taxon>
        <taxon>Gordoniaceae</taxon>
        <taxon>Gordonia</taxon>
    </lineage>
</organism>
<dbReference type="InterPro" id="IPR058240">
    <property type="entry name" value="rSAM_sf"/>
</dbReference>